<keyword evidence="7" id="KW-0645">Protease</keyword>
<dbReference type="EMBL" id="CP024091">
    <property type="protein sequence ID" value="ATP57638.1"/>
    <property type="molecule type" value="Genomic_DNA"/>
</dbReference>
<evidence type="ECO:0000313" key="9">
    <source>
        <dbReference type="EMBL" id="ATP57638.1"/>
    </source>
</evidence>
<protein>
    <recommendedName>
        <fullName evidence="4 7">Signal peptidase I</fullName>
        <ecNumber evidence="3 7">3.4.21.89</ecNumber>
    </recommendedName>
</protein>
<keyword evidence="10" id="KW-1185">Reference proteome</keyword>
<dbReference type="Pfam" id="PF10502">
    <property type="entry name" value="Peptidase_S26"/>
    <property type="match status" value="2"/>
</dbReference>
<dbReference type="RefSeq" id="WP_099439554.1">
    <property type="nucleotide sequence ID" value="NZ_CP024091.1"/>
</dbReference>
<reference evidence="9 10" key="1">
    <citation type="submission" date="2017-10" db="EMBL/GenBank/DDBJ databases">
        <title>Whole genome of Pedobacter ginsengisoli T01R-27 isolated from tomato rhizosphere.</title>
        <authorList>
            <person name="Weon H.-Y."/>
            <person name="Lee S.A."/>
            <person name="Sang M.K."/>
            <person name="Song J."/>
        </authorList>
    </citation>
    <scope>NUCLEOTIDE SEQUENCE [LARGE SCALE GENOMIC DNA]</scope>
    <source>
        <strain evidence="9 10">T01R-27</strain>
    </source>
</reference>
<dbReference type="EC" id="3.4.21.89" evidence="3 7"/>
<evidence type="ECO:0000256" key="6">
    <source>
        <dbReference type="PIRSR" id="PIRSR600223-1"/>
    </source>
</evidence>
<dbReference type="Gene3D" id="2.10.109.10">
    <property type="entry name" value="Umud Fragment, subunit A"/>
    <property type="match status" value="2"/>
</dbReference>
<dbReference type="Proteomes" id="UP000223749">
    <property type="component" value="Chromosome"/>
</dbReference>
<dbReference type="InterPro" id="IPR000223">
    <property type="entry name" value="Pept_S26A_signal_pept_1"/>
</dbReference>
<comment type="similarity">
    <text evidence="2 7">Belongs to the peptidase S26 family.</text>
</comment>
<evidence type="ECO:0000256" key="1">
    <source>
        <dbReference type="ARBA" id="ARBA00000677"/>
    </source>
</evidence>
<evidence type="ECO:0000259" key="8">
    <source>
        <dbReference type="Pfam" id="PF10502"/>
    </source>
</evidence>
<gene>
    <name evidence="9" type="ORF">CPT03_14745</name>
</gene>
<accession>A0A2D1U7R8</accession>
<keyword evidence="7" id="KW-1133">Transmembrane helix</keyword>
<comment type="subcellular location">
    <subcellularLocation>
        <location evidence="7">Membrane</location>
        <topology evidence="7">Single-pass type II membrane protein</topology>
    </subcellularLocation>
</comment>
<feature type="active site" evidence="6">
    <location>
        <position position="53"/>
    </location>
</feature>
<organism evidence="9 10">
    <name type="scientific">Pedobacter ginsengisoli</name>
    <dbReference type="NCBI Taxonomy" id="363852"/>
    <lineage>
        <taxon>Bacteria</taxon>
        <taxon>Pseudomonadati</taxon>
        <taxon>Bacteroidota</taxon>
        <taxon>Sphingobacteriia</taxon>
        <taxon>Sphingobacteriales</taxon>
        <taxon>Sphingobacteriaceae</taxon>
        <taxon>Pedobacter</taxon>
    </lineage>
</organism>
<dbReference type="NCBIfam" id="TIGR02227">
    <property type="entry name" value="sigpep_I_bact"/>
    <property type="match status" value="2"/>
</dbReference>
<dbReference type="InterPro" id="IPR036286">
    <property type="entry name" value="LexA/Signal_pep-like_sf"/>
</dbReference>
<dbReference type="OrthoDB" id="9802919at2"/>
<feature type="active site" evidence="6">
    <location>
        <position position="170"/>
    </location>
</feature>
<feature type="transmembrane region" description="Helical" evidence="7">
    <location>
        <begin position="25"/>
        <end position="43"/>
    </location>
</feature>
<evidence type="ECO:0000313" key="10">
    <source>
        <dbReference type="Proteomes" id="UP000223749"/>
    </source>
</evidence>
<evidence type="ECO:0000256" key="2">
    <source>
        <dbReference type="ARBA" id="ARBA00009370"/>
    </source>
</evidence>
<dbReference type="KEGG" id="pgs:CPT03_14745"/>
<keyword evidence="5 7" id="KW-0378">Hydrolase</keyword>
<keyword evidence="7" id="KW-0472">Membrane</keyword>
<dbReference type="GO" id="GO:0009003">
    <property type="term" value="F:signal peptidase activity"/>
    <property type="evidence" value="ECO:0007669"/>
    <property type="project" value="UniProtKB-EC"/>
</dbReference>
<dbReference type="GO" id="GO:0004252">
    <property type="term" value="F:serine-type endopeptidase activity"/>
    <property type="evidence" value="ECO:0007669"/>
    <property type="project" value="InterPro"/>
</dbReference>
<keyword evidence="7" id="KW-0812">Transmembrane</keyword>
<dbReference type="InterPro" id="IPR019758">
    <property type="entry name" value="Pept_S26A_signal_pept_1_CS"/>
</dbReference>
<comment type="catalytic activity">
    <reaction evidence="1 7">
        <text>Cleavage of hydrophobic, N-terminal signal or leader sequences from secreted and periplasmic proteins.</text>
        <dbReference type="EC" id="3.4.21.89"/>
    </reaction>
</comment>
<dbReference type="InterPro" id="IPR019533">
    <property type="entry name" value="Peptidase_S26"/>
</dbReference>
<dbReference type="CDD" id="cd06530">
    <property type="entry name" value="S26_SPase_I"/>
    <property type="match status" value="2"/>
</dbReference>
<evidence type="ECO:0000256" key="5">
    <source>
        <dbReference type="ARBA" id="ARBA00022801"/>
    </source>
</evidence>
<sequence length="402" mass="46440">MNWKFWQKENKDTKPKKKKSKSREWVDAILFAVIAATIIRVFFIEAYTIPTGSMERSLLVGDFLFVSKVNYGPRVPMTPVAFPFAHHTMPVTGTKAYWDGIQWKYRRLPGLSDIKRNDVVVFNYPQGDTVALEAQDADYYKMVRSEGWEAVNKHYTIVSRPVDKRENYIKRCIGIAGDTVSMKNGLVSVNGKPEKLKNTGNFTYEVTFKTPNVNFGIFQEMGFSMREGDPEISQLSATSYSFTGSEIMMEDVKKLDFVQSVKELTQPEGYQERDIFPFDPKKNWNVDNFGPIVIPKKGMTVQLDSASMPFYERSIRIYEGNKLEKSGNGWLINGKPATSYTFKMDYYWMMGDNRHNSLDSRYWGFVPEDHIVGKALFIWMSYDTNGSFFSKIRWNRLLKGIN</sequence>
<name>A0A2D1U7R8_9SPHI</name>
<evidence type="ECO:0000256" key="3">
    <source>
        <dbReference type="ARBA" id="ARBA00013208"/>
    </source>
</evidence>
<evidence type="ECO:0000256" key="7">
    <source>
        <dbReference type="RuleBase" id="RU362042"/>
    </source>
</evidence>
<dbReference type="PROSITE" id="PS00761">
    <property type="entry name" value="SPASE_I_3"/>
    <property type="match status" value="1"/>
</dbReference>
<dbReference type="GO" id="GO:0016020">
    <property type="term" value="C:membrane"/>
    <property type="evidence" value="ECO:0007669"/>
    <property type="project" value="UniProtKB-SubCell"/>
</dbReference>
<dbReference type="GO" id="GO:0006465">
    <property type="term" value="P:signal peptide processing"/>
    <property type="evidence" value="ECO:0007669"/>
    <property type="project" value="InterPro"/>
</dbReference>
<feature type="domain" description="Peptidase S26" evidence="8">
    <location>
        <begin position="23"/>
        <end position="195"/>
    </location>
</feature>
<dbReference type="PANTHER" id="PTHR43390:SF1">
    <property type="entry name" value="CHLOROPLAST PROCESSING PEPTIDASE"/>
    <property type="match status" value="1"/>
</dbReference>
<proteinExistence type="inferred from homology"/>
<dbReference type="SUPFAM" id="SSF51306">
    <property type="entry name" value="LexA/Signal peptidase"/>
    <property type="match status" value="1"/>
</dbReference>
<evidence type="ECO:0000256" key="4">
    <source>
        <dbReference type="ARBA" id="ARBA00019232"/>
    </source>
</evidence>
<dbReference type="AlphaFoldDB" id="A0A2D1U7R8"/>
<feature type="domain" description="Peptidase S26" evidence="8">
    <location>
        <begin position="342"/>
        <end position="380"/>
    </location>
</feature>
<dbReference type="PRINTS" id="PR00727">
    <property type="entry name" value="LEADERPTASE"/>
</dbReference>
<dbReference type="PANTHER" id="PTHR43390">
    <property type="entry name" value="SIGNAL PEPTIDASE I"/>
    <property type="match status" value="1"/>
</dbReference>